<feature type="non-terminal residue" evidence="4">
    <location>
        <position position="1"/>
    </location>
</feature>
<reference evidence="4" key="1">
    <citation type="submission" date="2021-02" db="EMBL/GenBank/DDBJ databases">
        <title>Genome sequence Cadophora malorum strain M34.</title>
        <authorList>
            <person name="Stefanovic E."/>
            <person name="Vu D."/>
            <person name="Scully C."/>
            <person name="Dijksterhuis J."/>
            <person name="Roader J."/>
            <person name="Houbraken J."/>
        </authorList>
    </citation>
    <scope>NUCLEOTIDE SEQUENCE</scope>
    <source>
        <strain evidence="4">M34</strain>
    </source>
</reference>
<comment type="caution">
    <text evidence="4">The sequence shown here is derived from an EMBL/GenBank/DDBJ whole genome shotgun (WGS) entry which is preliminary data.</text>
</comment>
<keyword evidence="5" id="KW-1185">Reference proteome</keyword>
<feature type="region of interest" description="Disordered" evidence="1">
    <location>
        <begin position="268"/>
        <end position="294"/>
    </location>
</feature>
<evidence type="ECO:0000313" key="4">
    <source>
        <dbReference type="EMBL" id="KAG4421545.1"/>
    </source>
</evidence>
<sequence length="638" mass="66297">MWHFSFSRFLPLLLLLKGIRADSLIPATEGEYACSPGDTVLRLVTTIEIVLFELSINTYIRQNTTINISGGITIIVTNAPTSIVTVITGTTTTDTTATATIITKTVTSSDSVPTAFFLVPGAVAAARNKRQDAGTFIGAAGEVVDSCFDAIAFTIENGQLRSEAGILSTLPGLLAKPFVLSRTEETISTTFGLTDQLLWTNDVFENGQATFCLAGGSVFVIFLANVTIPSCEPRDLLPIPASFCQDGGESSILPTEFSFSPTTTYLEASSSTPITETSGVPSIPGSSTSQDTLTSLSNIETVSEMSTASTTSDPESLVISTYFTSEMQSPSVSVTLITTSNIEPFSTLSPVTTEPIVQHSTSISEAGSEIGSSTVLSGGPISSIGTIISANPSTSILSSDASTTFTSYLISTFSTRESSNIDIPDFTTTALDFPTATTFTSTIPAPSAEPSPVLCTGTGQIIDEVDNVIVCICDTGFFSETEPGTGDLLCTPYTSCTLSGEVLDPATNSCVCDVGYTASTDDDTGALICSIECPLSGQLPDPGTNTCVCDTGYLSAPDPVSGALICNIVCQGQGLLVDSSTNTCYCDVNYASETDPVSGVVIACSSTIVCLGINTNLDTVFNTCQCNPGFTGVPDPVL</sequence>
<proteinExistence type="predicted"/>
<dbReference type="OrthoDB" id="3559145at2759"/>
<dbReference type="Pfam" id="PF25485">
    <property type="entry name" value="DUF7908"/>
    <property type="match status" value="1"/>
</dbReference>
<dbReference type="Proteomes" id="UP000664132">
    <property type="component" value="Unassembled WGS sequence"/>
</dbReference>
<evidence type="ECO:0000256" key="2">
    <source>
        <dbReference type="SAM" id="SignalP"/>
    </source>
</evidence>
<feature type="chain" id="PRO_5034705598" description="DUF7908 domain-containing protein" evidence="2">
    <location>
        <begin position="22"/>
        <end position="638"/>
    </location>
</feature>
<feature type="domain" description="DUF7908" evidence="3">
    <location>
        <begin position="113"/>
        <end position="240"/>
    </location>
</feature>
<name>A0A8H7TH44_9HELO</name>
<evidence type="ECO:0000313" key="5">
    <source>
        <dbReference type="Proteomes" id="UP000664132"/>
    </source>
</evidence>
<dbReference type="InterPro" id="IPR057230">
    <property type="entry name" value="DUF7908"/>
</dbReference>
<accession>A0A8H7TH44</accession>
<organism evidence="4 5">
    <name type="scientific">Cadophora malorum</name>
    <dbReference type="NCBI Taxonomy" id="108018"/>
    <lineage>
        <taxon>Eukaryota</taxon>
        <taxon>Fungi</taxon>
        <taxon>Dikarya</taxon>
        <taxon>Ascomycota</taxon>
        <taxon>Pezizomycotina</taxon>
        <taxon>Leotiomycetes</taxon>
        <taxon>Helotiales</taxon>
        <taxon>Ploettnerulaceae</taxon>
        <taxon>Cadophora</taxon>
    </lineage>
</organism>
<feature type="signal peptide" evidence="2">
    <location>
        <begin position="1"/>
        <end position="21"/>
    </location>
</feature>
<gene>
    <name evidence="4" type="ORF">IFR04_005272</name>
</gene>
<evidence type="ECO:0000256" key="1">
    <source>
        <dbReference type="SAM" id="MobiDB-lite"/>
    </source>
</evidence>
<keyword evidence="2" id="KW-0732">Signal</keyword>
<protein>
    <recommendedName>
        <fullName evidence="3">DUF7908 domain-containing protein</fullName>
    </recommendedName>
</protein>
<evidence type="ECO:0000259" key="3">
    <source>
        <dbReference type="Pfam" id="PF25485"/>
    </source>
</evidence>
<dbReference type="EMBL" id="JAFJYH010000063">
    <property type="protein sequence ID" value="KAG4421545.1"/>
    <property type="molecule type" value="Genomic_DNA"/>
</dbReference>
<feature type="compositionally biased region" description="Polar residues" evidence="1">
    <location>
        <begin position="268"/>
        <end position="280"/>
    </location>
</feature>
<dbReference type="AlphaFoldDB" id="A0A8H7TH44"/>